<evidence type="ECO:0000259" key="6">
    <source>
        <dbReference type="SMART" id="SM00849"/>
    </source>
</evidence>
<name>A0ABW1L0V7_9PROT</name>
<evidence type="ECO:0000313" key="8">
    <source>
        <dbReference type="Proteomes" id="UP001596116"/>
    </source>
</evidence>
<reference evidence="7 8" key="1">
    <citation type="submission" date="2024-09" db="EMBL/GenBank/DDBJ databases">
        <authorList>
            <person name="Zhang Z.-H."/>
        </authorList>
    </citation>
    <scope>NUCLEOTIDE SEQUENCE [LARGE SCALE GENOMIC DNA]</scope>
    <source>
        <strain evidence="7 8">HHTR114</strain>
    </source>
</reference>
<feature type="region of interest" description="Disordered" evidence="5">
    <location>
        <begin position="228"/>
        <end position="247"/>
    </location>
</feature>
<dbReference type="PANTHER" id="PTHR46233">
    <property type="entry name" value="HYDROXYACYLGLUTATHIONE HYDROLASE GLOC"/>
    <property type="match status" value="1"/>
</dbReference>
<dbReference type="Proteomes" id="UP001596116">
    <property type="component" value="Unassembled WGS sequence"/>
</dbReference>
<dbReference type="InterPro" id="IPR001279">
    <property type="entry name" value="Metallo-B-lactamas"/>
</dbReference>
<dbReference type="EMBL" id="JBHPON010000003">
    <property type="protein sequence ID" value="MFC6037275.1"/>
    <property type="molecule type" value="Genomic_DNA"/>
</dbReference>
<organism evidence="7 8">
    <name type="scientific">Hyphococcus aureus</name>
    <dbReference type="NCBI Taxonomy" id="2666033"/>
    <lineage>
        <taxon>Bacteria</taxon>
        <taxon>Pseudomonadati</taxon>
        <taxon>Pseudomonadota</taxon>
        <taxon>Alphaproteobacteria</taxon>
        <taxon>Parvularculales</taxon>
        <taxon>Parvularculaceae</taxon>
        <taxon>Hyphococcus</taxon>
    </lineage>
</organism>
<feature type="compositionally biased region" description="Basic and acidic residues" evidence="5">
    <location>
        <begin position="238"/>
        <end position="247"/>
    </location>
</feature>
<keyword evidence="2" id="KW-0479">Metal-binding</keyword>
<keyword evidence="4" id="KW-0862">Zinc</keyword>
<comment type="caution">
    <text evidence="7">The sequence shown here is derived from an EMBL/GenBank/DDBJ whole genome shotgun (WGS) entry which is preliminary data.</text>
</comment>
<comment type="cofactor">
    <cofactor evidence="1">
        <name>Zn(2+)</name>
        <dbReference type="ChEBI" id="CHEBI:29105"/>
    </cofactor>
</comment>
<evidence type="ECO:0000256" key="2">
    <source>
        <dbReference type="ARBA" id="ARBA00022723"/>
    </source>
</evidence>
<dbReference type="RefSeq" id="WP_379881338.1">
    <property type="nucleotide sequence ID" value="NZ_JBHPON010000003.1"/>
</dbReference>
<dbReference type="SUPFAM" id="SSF56281">
    <property type="entry name" value="Metallo-hydrolase/oxidoreductase"/>
    <property type="match status" value="1"/>
</dbReference>
<evidence type="ECO:0000256" key="3">
    <source>
        <dbReference type="ARBA" id="ARBA00022801"/>
    </source>
</evidence>
<proteinExistence type="predicted"/>
<evidence type="ECO:0000256" key="4">
    <source>
        <dbReference type="ARBA" id="ARBA00022833"/>
    </source>
</evidence>
<dbReference type="SMART" id="SM00849">
    <property type="entry name" value="Lactamase_B"/>
    <property type="match status" value="1"/>
</dbReference>
<accession>A0ABW1L0V7</accession>
<gene>
    <name evidence="7" type="ORF">ACFMB1_17085</name>
</gene>
<dbReference type="InterPro" id="IPR051453">
    <property type="entry name" value="MBL_Glyoxalase_II"/>
</dbReference>
<keyword evidence="3" id="KW-0378">Hydrolase</keyword>
<evidence type="ECO:0000313" key="7">
    <source>
        <dbReference type="EMBL" id="MFC6037275.1"/>
    </source>
</evidence>
<dbReference type="InterPro" id="IPR036866">
    <property type="entry name" value="RibonucZ/Hydroxyglut_hydro"/>
</dbReference>
<protein>
    <submittedName>
        <fullName evidence="7">MBL fold metallo-hydrolase</fullName>
    </submittedName>
</protein>
<dbReference type="Gene3D" id="3.60.15.10">
    <property type="entry name" value="Ribonuclease Z/Hydroxyacylglutathione hydrolase-like"/>
    <property type="match status" value="1"/>
</dbReference>
<dbReference type="Pfam" id="PF00753">
    <property type="entry name" value="Lactamase_B"/>
    <property type="match status" value="1"/>
</dbReference>
<sequence>MSQTPHAHEAKPPFTVRIVPVTPFQQNCSIIRAANGKAAVVDPGGEPEKILQAAKDFDAEIEQIWITHGHLDHAGGAMALKRATGAPIIGPHKEDTFWLDEIADHWAKYGHPGMGENCTPDKWLNDGDELELDGAKFDVVYTPGHTPGHVVLYNKDANIAFVGDVLFAGSIGRTDFPRGDHDTLISSITQKLWPLGDVQFVPGHGPVSTFNRERQSNPFVADSVTGYQGAAKTPANEMDQKLSKRWQ</sequence>
<keyword evidence="8" id="KW-1185">Reference proteome</keyword>
<evidence type="ECO:0000256" key="5">
    <source>
        <dbReference type="SAM" id="MobiDB-lite"/>
    </source>
</evidence>
<feature type="domain" description="Metallo-beta-lactamase" evidence="6">
    <location>
        <begin position="25"/>
        <end position="204"/>
    </location>
</feature>
<dbReference type="PANTHER" id="PTHR46233:SF3">
    <property type="entry name" value="HYDROXYACYLGLUTATHIONE HYDROLASE GLOC"/>
    <property type="match status" value="1"/>
</dbReference>
<evidence type="ECO:0000256" key="1">
    <source>
        <dbReference type="ARBA" id="ARBA00001947"/>
    </source>
</evidence>
<dbReference type="CDD" id="cd07737">
    <property type="entry name" value="YcbL-like_MBL-fold"/>
    <property type="match status" value="1"/>
</dbReference>